<accession>A0ACC0HQ40</accession>
<dbReference type="Proteomes" id="UP001060215">
    <property type="component" value="Chromosome 4"/>
</dbReference>
<evidence type="ECO:0000313" key="1">
    <source>
        <dbReference type="EMBL" id="KAI8015023.1"/>
    </source>
</evidence>
<proteinExistence type="predicted"/>
<reference evidence="1 2" key="1">
    <citation type="journal article" date="2022" name="Plant J.">
        <title>Chromosome-level genome of Camellia lanceoleosa provides a valuable resource for understanding genome evolution and self-incompatibility.</title>
        <authorList>
            <person name="Gong W."/>
            <person name="Xiao S."/>
            <person name="Wang L."/>
            <person name="Liao Z."/>
            <person name="Chang Y."/>
            <person name="Mo W."/>
            <person name="Hu G."/>
            <person name="Li W."/>
            <person name="Zhao G."/>
            <person name="Zhu H."/>
            <person name="Hu X."/>
            <person name="Ji K."/>
            <person name="Xiang X."/>
            <person name="Song Q."/>
            <person name="Yuan D."/>
            <person name="Jin S."/>
            <person name="Zhang L."/>
        </authorList>
    </citation>
    <scope>NUCLEOTIDE SEQUENCE [LARGE SCALE GENOMIC DNA]</scope>
    <source>
        <strain evidence="1">SQ_2022a</strain>
    </source>
</reference>
<evidence type="ECO:0000313" key="2">
    <source>
        <dbReference type="Proteomes" id="UP001060215"/>
    </source>
</evidence>
<keyword evidence="1" id="KW-0675">Receptor</keyword>
<keyword evidence="2" id="KW-1185">Reference proteome</keyword>
<dbReference type="EMBL" id="CM045761">
    <property type="protein sequence ID" value="KAI8015023.1"/>
    <property type="molecule type" value="Genomic_DNA"/>
</dbReference>
<keyword evidence="1" id="KW-0808">Transferase</keyword>
<name>A0ACC0HQ40_9ERIC</name>
<keyword evidence="1" id="KW-0418">Kinase</keyword>
<comment type="caution">
    <text evidence="1">The sequence shown here is derived from an EMBL/GenBank/DDBJ whole genome shotgun (WGS) entry which is preliminary data.</text>
</comment>
<protein>
    <submittedName>
        <fullName evidence="1">Wall-associated receptor kinase 4</fullName>
    </submittedName>
</protein>
<organism evidence="1 2">
    <name type="scientific">Camellia lanceoleosa</name>
    <dbReference type="NCBI Taxonomy" id="1840588"/>
    <lineage>
        <taxon>Eukaryota</taxon>
        <taxon>Viridiplantae</taxon>
        <taxon>Streptophyta</taxon>
        <taxon>Embryophyta</taxon>
        <taxon>Tracheophyta</taxon>
        <taxon>Spermatophyta</taxon>
        <taxon>Magnoliopsida</taxon>
        <taxon>eudicotyledons</taxon>
        <taxon>Gunneridae</taxon>
        <taxon>Pentapetalae</taxon>
        <taxon>asterids</taxon>
        <taxon>Ericales</taxon>
        <taxon>Theaceae</taxon>
        <taxon>Camellia</taxon>
    </lineage>
</organism>
<sequence>MDLWKQQKPSFIPETKQIAKMGKINGEGDDDLTGNRSSSVPAVKFSDERRLKSKCRGETTLFFSFLLSRALTELNQVLENRVAKEGDAEQIRRVAKLAKKCLRLKGYKRPSMKEVKKELEASGNSVKKRVKIGSDLKENELLMSEPFNLYDSGRSTSFDSLRSQVVLQMDDGQ</sequence>
<gene>
    <name evidence="1" type="ORF">LOK49_LG05G02558</name>
</gene>